<evidence type="ECO:0000313" key="3">
    <source>
        <dbReference type="EMBL" id="KAK9830527.1"/>
    </source>
</evidence>
<feature type="region of interest" description="Disordered" evidence="2">
    <location>
        <begin position="268"/>
        <end position="295"/>
    </location>
</feature>
<keyword evidence="4" id="KW-1185">Reference proteome</keyword>
<evidence type="ECO:0000256" key="1">
    <source>
        <dbReference type="SAM" id="Coils"/>
    </source>
</evidence>
<keyword evidence="1" id="KW-0175">Coiled coil</keyword>
<gene>
    <name evidence="3" type="ORF">WJX72_012271</name>
</gene>
<comment type="caution">
    <text evidence="3">The sequence shown here is derived from an EMBL/GenBank/DDBJ whole genome shotgun (WGS) entry which is preliminary data.</text>
</comment>
<dbReference type="InterPro" id="IPR036691">
    <property type="entry name" value="Endo/exonu/phosph_ase_sf"/>
</dbReference>
<dbReference type="AlphaFoldDB" id="A0AAW1R9K7"/>
<evidence type="ECO:0000313" key="4">
    <source>
        <dbReference type="Proteomes" id="UP001489004"/>
    </source>
</evidence>
<accession>A0AAW1R9K7</accession>
<dbReference type="Gene3D" id="3.60.10.10">
    <property type="entry name" value="Endonuclease/exonuclease/phosphatase"/>
    <property type="match status" value="1"/>
</dbReference>
<proteinExistence type="predicted"/>
<dbReference type="EMBL" id="JALJOR010000001">
    <property type="protein sequence ID" value="KAK9830527.1"/>
    <property type="molecule type" value="Genomic_DNA"/>
</dbReference>
<evidence type="ECO:0000256" key="2">
    <source>
        <dbReference type="SAM" id="MobiDB-lite"/>
    </source>
</evidence>
<protein>
    <recommendedName>
        <fullName evidence="5">Endonuclease/exonuclease/phosphatase domain-containing protein</fullName>
    </recommendedName>
</protein>
<name>A0AAW1R9K7_9CHLO</name>
<dbReference type="SUPFAM" id="SSF56219">
    <property type="entry name" value="DNase I-like"/>
    <property type="match status" value="1"/>
</dbReference>
<organism evidence="3 4">
    <name type="scientific">[Myrmecia] bisecta</name>
    <dbReference type="NCBI Taxonomy" id="41462"/>
    <lineage>
        <taxon>Eukaryota</taxon>
        <taxon>Viridiplantae</taxon>
        <taxon>Chlorophyta</taxon>
        <taxon>core chlorophytes</taxon>
        <taxon>Trebouxiophyceae</taxon>
        <taxon>Trebouxiales</taxon>
        <taxon>Trebouxiaceae</taxon>
        <taxon>Myrmecia</taxon>
    </lineage>
</organism>
<dbReference type="Proteomes" id="UP001489004">
    <property type="component" value="Unassembled WGS sequence"/>
</dbReference>
<feature type="coiled-coil region" evidence="1">
    <location>
        <begin position="359"/>
        <end position="386"/>
    </location>
</feature>
<evidence type="ECO:0008006" key="5">
    <source>
        <dbReference type="Google" id="ProtNLM"/>
    </source>
</evidence>
<sequence length="604" mass="65939">MRLPFGKLAVSTPMEAPAGASPGPSNSTDANIHVTGLEAAEKRRLLRALWAANSDNRANNPDAMTAVADNGLDHALLDAAKALGRPDIVRMSISVADMTAAQLQAMCKTLHWKTSGQEREEELQELVSAGFHAMLNEGNQASFVPMPMSCTTTEYEIVLERLSLDALQRLCKAWQQRGRIAKAVQLDSITDKAAFIALLQDTLKAGDIVRVCNKQHAQGEFRMLRLEGCSNVDLDAMNLALGFRKQPTGNHQEKMRRVVSMIKEREMGLVPPTPTSPRKGNSIFAEDQPSSPRKIEKTRMASGIKLMPSTLRIACQNLNKASKGVLNTRTPATARAVATKFDRLAQAMYESGAEVIATQETTESALDELQARLEAMRTNNMETEYKWEKKLMGGAGLLLGFLWRESAGLHADPASDFHSLANIAALQDKVWTRSPAFARFQVGGAASLVVVNVHLVQQPMDSEQGVHCNASELRNLNDALQALNEANKGLLDDPATLVAIVGDFQRNPALRAAKWPFGPWTALLDGEPTNFAGDKEYDNIVLNAPARQLYTSHQVMKPPQGVSDKADYSDHRLLAAKLDLASLAETKVKVSFDAFVAPVYPLRA</sequence>
<reference evidence="3 4" key="1">
    <citation type="journal article" date="2024" name="Nat. Commun.">
        <title>Phylogenomics reveals the evolutionary origins of lichenization in chlorophyte algae.</title>
        <authorList>
            <person name="Puginier C."/>
            <person name="Libourel C."/>
            <person name="Otte J."/>
            <person name="Skaloud P."/>
            <person name="Haon M."/>
            <person name="Grisel S."/>
            <person name="Petersen M."/>
            <person name="Berrin J.G."/>
            <person name="Delaux P.M."/>
            <person name="Dal Grande F."/>
            <person name="Keller J."/>
        </authorList>
    </citation>
    <scope>NUCLEOTIDE SEQUENCE [LARGE SCALE GENOMIC DNA]</scope>
    <source>
        <strain evidence="3 4">SAG 2043</strain>
    </source>
</reference>